<reference evidence="11" key="1">
    <citation type="submission" date="2023-05" db="EMBL/GenBank/DDBJ databases">
        <title>Comparative genomics of Bacillaceae isolates and their secondary metabolite potential.</title>
        <authorList>
            <person name="Song L."/>
            <person name="Nielsen L.J."/>
            <person name="Mohite O."/>
            <person name="Xu X."/>
            <person name="Weber T."/>
            <person name="Kovacs A.T."/>
        </authorList>
    </citation>
    <scope>NUCLEOTIDE SEQUENCE</scope>
    <source>
        <strain evidence="11">XLM17</strain>
    </source>
</reference>
<feature type="transmembrane region" description="Helical" evidence="8">
    <location>
        <begin position="144"/>
        <end position="166"/>
    </location>
</feature>
<protein>
    <submittedName>
        <fullName evidence="11">ABC transporter ATP-binding protein</fullName>
    </submittedName>
</protein>
<feature type="domain" description="ABC transporter" evidence="9">
    <location>
        <begin position="356"/>
        <end position="592"/>
    </location>
</feature>
<evidence type="ECO:0000313" key="11">
    <source>
        <dbReference type="EMBL" id="WHY85208.1"/>
    </source>
</evidence>
<evidence type="ECO:0000256" key="8">
    <source>
        <dbReference type="SAM" id="Phobius"/>
    </source>
</evidence>
<dbReference type="EMBL" id="CP126114">
    <property type="protein sequence ID" value="WHY85208.1"/>
    <property type="molecule type" value="Genomic_DNA"/>
</dbReference>
<evidence type="ECO:0000256" key="1">
    <source>
        <dbReference type="ARBA" id="ARBA00004651"/>
    </source>
</evidence>
<dbReference type="InterPro" id="IPR027417">
    <property type="entry name" value="P-loop_NTPase"/>
</dbReference>
<dbReference type="InterPro" id="IPR036640">
    <property type="entry name" value="ABC1_TM_sf"/>
</dbReference>
<dbReference type="InterPro" id="IPR017871">
    <property type="entry name" value="ABC_transporter-like_CS"/>
</dbReference>
<dbReference type="GO" id="GO:0005524">
    <property type="term" value="F:ATP binding"/>
    <property type="evidence" value="ECO:0007669"/>
    <property type="project" value="UniProtKB-KW"/>
</dbReference>
<evidence type="ECO:0000256" key="7">
    <source>
        <dbReference type="ARBA" id="ARBA00023136"/>
    </source>
</evidence>
<feature type="transmembrane region" description="Helical" evidence="8">
    <location>
        <begin position="74"/>
        <end position="93"/>
    </location>
</feature>
<accession>A0AA95MNG6</accession>
<dbReference type="GO" id="GO:0005886">
    <property type="term" value="C:plasma membrane"/>
    <property type="evidence" value="ECO:0007669"/>
    <property type="project" value="UniProtKB-SubCell"/>
</dbReference>
<dbReference type="SMART" id="SM00382">
    <property type="entry name" value="AAA"/>
    <property type="match status" value="1"/>
</dbReference>
<keyword evidence="12" id="KW-1185">Reference proteome</keyword>
<keyword evidence="3 8" id="KW-0812">Transmembrane</keyword>
<dbReference type="GO" id="GO:0015421">
    <property type="term" value="F:ABC-type oligopeptide transporter activity"/>
    <property type="evidence" value="ECO:0007669"/>
    <property type="project" value="TreeGrafter"/>
</dbReference>
<keyword evidence="7 8" id="KW-0472">Membrane</keyword>
<feature type="domain" description="ABC transmembrane type-1" evidence="10">
    <location>
        <begin position="23"/>
        <end position="318"/>
    </location>
</feature>
<feature type="transmembrane region" description="Helical" evidence="8">
    <location>
        <begin position="20"/>
        <end position="44"/>
    </location>
</feature>
<gene>
    <name evidence="11" type="ORF">QNH39_21720</name>
</gene>
<feature type="transmembrane region" description="Helical" evidence="8">
    <location>
        <begin position="172"/>
        <end position="192"/>
    </location>
</feature>
<evidence type="ECO:0000256" key="3">
    <source>
        <dbReference type="ARBA" id="ARBA00022692"/>
    </source>
</evidence>
<dbReference type="Gene3D" id="1.20.1560.10">
    <property type="entry name" value="ABC transporter type 1, transmembrane domain"/>
    <property type="match status" value="1"/>
</dbReference>
<sequence length="599" mass="68260">MKYVFYFMKRLYSLSGRILYFNLIGMVLISLFEGVGILLLIPLINLSGIIDVNSKSTPTISWLSAFFNDFPKTLSLFFILGAYILLIITQSFFQRKQTILNMKIQQGFIRYLREDLYKSLLQANWAFFLKKRKSDIINLMTNEIMLVSAGTSMFLQFLTSIVFTLIQLGIAFWLSPQLTLFVLLFGIAIIFFSRKFINKNNKLGKETFELSQSYIAGITDQFNGIKDIKSNMLEKSHLKWFRELSINMEENRISLVKLNTISQFVYKIVSAFLIAIFMFLSIKMLQAQPAQLMLIIVIFSRLWPRFSGIQSNLEQLGSIIPSFKALIELQNQCYESKELNEKELYLVKPIVLKDGLECRNVSFRYNLDEPTYAVQDINLQIPANRMTAFVGRSGAGKSTLIDLIMGLNHPEKGQVLIDGNILTSENLLSLRRSISYVPQDPFLFNATIRENLLIIDQNANEEQIWEALEFAAAADFVRKLPDGLDTLIGDRGIRLSGGERQRLVLARAILRKPSILVLDEATSALDTENESKIQEAIERLKGTMTIIVIAHRLSTIRNADQVIVLDQGEIIQQGQFNQLASEKRGVFSSLLRKQIGISV</sequence>
<proteinExistence type="predicted"/>
<evidence type="ECO:0000256" key="2">
    <source>
        <dbReference type="ARBA" id="ARBA00022448"/>
    </source>
</evidence>
<dbReference type="InterPro" id="IPR003439">
    <property type="entry name" value="ABC_transporter-like_ATP-bd"/>
</dbReference>
<dbReference type="FunFam" id="3.40.50.300:FF:000604">
    <property type="entry name" value="ABC transporter B family member 28"/>
    <property type="match status" value="1"/>
</dbReference>
<evidence type="ECO:0000256" key="5">
    <source>
        <dbReference type="ARBA" id="ARBA00022840"/>
    </source>
</evidence>
<comment type="subcellular location">
    <subcellularLocation>
        <location evidence="1">Cell membrane</location>
        <topology evidence="1">Multi-pass membrane protein</topology>
    </subcellularLocation>
</comment>
<dbReference type="PROSITE" id="PS50893">
    <property type="entry name" value="ABC_TRANSPORTER_2"/>
    <property type="match status" value="1"/>
</dbReference>
<dbReference type="InterPro" id="IPR039421">
    <property type="entry name" value="Type_1_exporter"/>
</dbReference>
<evidence type="ECO:0000256" key="6">
    <source>
        <dbReference type="ARBA" id="ARBA00022989"/>
    </source>
</evidence>
<dbReference type="InterPro" id="IPR003593">
    <property type="entry name" value="AAA+_ATPase"/>
</dbReference>
<organism evidence="11 12">
    <name type="scientific">Neobacillus novalis</name>
    <dbReference type="NCBI Taxonomy" id="220687"/>
    <lineage>
        <taxon>Bacteria</taxon>
        <taxon>Bacillati</taxon>
        <taxon>Bacillota</taxon>
        <taxon>Bacilli</taxon>
        <taxon>Bacillales</taxon>
        <taxon>Bacillaceae</taxon>
        <taxon>Neobacillus</taxon>
    </lineage>
</organism>
<dbReference type="SUPFAM" id="SSF90123">
    <property type="entry name" value="ABC transporter transmembrane region"/>
    <property type="match status" value="1"/>
</dbReference>
<keyword evidence="2" id="KW-0813">Transport</keyword>
<dbReference type="GO" id="GO:0005737">
    <property type="term" value="C:cytoplasm"/>
    <property type="evidence" value="ECO:0007669"/>
    <property type="project" value="UniProtKB-ARBA"/>
</dbReference>
<dbReference type="Pfam" id="PF00005">
    <property type="entry name" value="ABC_tran"/>
    <property type="match status" value="1"/>
</dbReference>
<dbReference type="RefSeq" id="WP_066091328.1">
    <property type="nucleotide sequence ID" value="NZ_CP126114.1"/>
</dbReference>
<keyword evidence="6 8" id="KW-1133">Transmembrane helix</keyword>
<dbReference type="Proteomes" id="UP001178288">
    <property type="component" value="Chromosome"/>
</dbReference>
<dbReference type="Gene3D" id="3.40.50.300">
    <property type="entry name" value="P-loop containing nucleotide triphosphate hydrolases"/>
    <property type="match status" value="1"/>
</dbReference>
<feature type="transmembrane region" description="Helical" evidence="8">
    <location>
        <begin position="264"/>
        <end position="282"/>
    </location>
</feature>
<evidence type="ECO:0000259" key="10">
    <source>
        <dbReference type="PROSITE" id="PS50929"/>
    </source>
</evidence>
<keyword evidence="5 11" id="KW-0067">ATP-binding</keyword>
<dbReference type="AlphaFoldDB" id="A0AA95MNG6"/>
<dbReference type="PROSITE" id="PS00211">
    <property type="entry name" value="ABC_TRANSPORTER_1"/>
    <property type="match status" value="1"/>
</dbReference>
<dbReference type="GO" id="GO:0016887">
    <property type="term" value="F:ATP hydrolysis activity"/>
    <property type="evidence" value="ECO:0007669"/>
    <property type="project" value="InterPro"/>
</dbReference>
<dbReference type="PANTHER" id="PTHR43394">
    <property type="entry name" value="ATP-DEPENDENT PERMEASE MDL1, MITOCHONDRIAL"/>
    <property type="match status" value="1"/>
</dbReference>
<evidence type="ECO:0000313" key="12">
    <source>
        <dbReference type="Proteomes" id="UP001178288"/>
    </source>
</evidence>
<keyword evidence="4" id="KW-0547">Nucleotide-binding</keyword>
<evidence type="ECO:0000256" key="4">
    <source>
        <dbReference type="ARBA" id="ARBA00022741"/>
    </source>
</evidence>
<dbReference type="Pfam" id="PF00664">
    <property type="entry name" value="ABC_membrane"/>
    <property type="match status" value="1"/>
</dbReference>
<dbReference type="InterPro" id="IPR011527">
    <property type="entry name" value="ABC1_TM_dom"/>
</dbReference>
<dbReference type="SUPFAM" id="SSF52540">
    <property type="entry name" value="P-loop containing nucleoside triphosphate hydrolases"/>
    <property type="match status" value="1"/>
</dbReference>
<dbReference type="KEGG" id="nnv:QNH39_21720"/>
<dbReference type="PANTHER" id="PTHR43394:SF1">
    <property type="entry name" value="ATP-BINDING CASSETTE SUB-FAMILY B MEMBER 10, MITOCHONDRIAL"/>
    <property type="match status" value="1"/>
</dbReference>
<evidence type="ECO:0000259" key="9">
    <source>
        <dbReference type="PROSITE" id="PS50893"/>
    </source>
</evidence>
<dbReference type="PROSITE" id="PS50929">
    <property type="entry name" value="ABC_TM1F"/>
    <property type="match status" value="1"/>
</dbReference>
<name>A0AA95MNG6_9BACI</name>